<proteinExistence type="predicted"/>
<protein>
    <submittedName>
        <fullName evidence="1">Switch-associated protein 70</fullName>
    </submittedName>
</protein>
<sequence length="32" mass="3672">MEYKTRRNEPTVKGTILFDANSTITISPVNFQ</sequence>
<organism evidence="1">
    <name type="scientific">Rhizophora mucronata</name>
    <name type="common">Asiatic mangrove</name>
    <dbReference type="NCBI Taxonomy" id="61149"/>
    <lineage>
        <taxon>Eukaryota</taxon>
        <taxon>Viridiplantae</taxon>
        <taxon>Streptophyta</taxon>
        <taxon>Embryophyta</taxon>
        <taxon>Tracheophyta</taxon>
        <taxon>Spermatophyta</taxon>
        <taxon>Magnoliopsida</taxon>
        <taxon>eudicotyledons</taxon>
        <taxon>Gunneridae</taxon>
        <taxon>Pentapetalae</taxon>
        <taxon>rosids</taxon>
        <taxon>fabids</taxon>
        <taxon>Malpighiales</taxon>
        <taxon>Rhizophoraceae</taxon>
        <taxon>Rhizophora</taxon>
    </lineage>
</organism>
<dbReference type="AlphaFoldDB" id="A0A2P2JJ36"/>
<dbReference type="EMBL" id="GGEC01012971">
    <property type="protein sequence ID" value="MBW93454.1"/>
    <property type="molecule type" value="Transcribed_RNA"/>
</dbReference>
<reference evidence="1" key="1">
    <citation type="submission" date="2018-02" db="EMBL/GenBank/DDBJ databases">
        <title>Rhizophora mucronata_Transcriptome.</title>
        <authorList>
            <person name="Meera S.P."/>
            <person name="Sreeshan A."/>
            <person name="Augustine A."/>
        </authorList>
    </citation>
    <scope>NUCLEOTIDE SEQUENCE</scope>
    <source>
        <tissue evidence="1">Leaf</tissue>
    </source>
</reference>
<evidence type="ECO:0000313" key="1">
    <source>
        <dbReference type="EMBL" id="MBW93454.1"/>
    </source>
</evidence>
<accession>A0A2P2JJ36</accession>
<name>A0A2P2JJ36_RHIMU</name>